<evidence type="ECO:0000313" key="1">
    <source>
        <dbReference type="EMBL" id="NEU70621.1"/>
    </source>
</evidence>
<dbReference type="Pfam" id="PF21983">
    <property type="entry name" value="NikA-like"/>
    <property type="match status" value="1"/>
</dbReference>
<dbReference type="AlphaFoldDB" id="A0A6M0IST3"/>
<accession>A0A6M0IST3</accession>
<reference evidence="1 2" key="1">
    <citation type="submission" date="2020-02" db="EMBL/GenBank/DDBJ databases">
        <title>Draft genome sequence of two Spirosoma agri KCTC 52727 and Spirosoma terrae KCTC 52035.</title>
        <authorList>
            <person name="Rojas J."/>
            <person name="Ambika Manirajan B."/>
            <person name="Ratering S."/>
            <person name="Suarez C."/>
            <person name="Schnell S."/>
        </authorList>
    </citation>
    <scope>NUCLEOTIDE SEQUENCE [LARGE SCALE GENOMIC DNA]</scope>
    <source>
        <strain evidence="1 2">KCTC 52727</strain>
    </source>
</reference>
<dbReference type="RefSeq" id="WP_164043933.1">
    <property type="nucleotide sequence ID" value="NZ_JAAGNZ010000006.1"/>
</dbReference>
<dbReference type="Proteomes" id="UP000477386">
    <property type="component" value="Unassembled WGS sequence"/>
</dbReference>
<name>A0A6M0IST3_9BACT</name>
<proteinExistence type="predicted"/>
<protein>
    <submittedName>
        <fullName evidence="1">MobC family plasmid mobilization relaxosome protein</fullName>
    </submittedName>
</protein>
<gene>
    <name evidence="1" type="ORF">GK091_27395</name>
</gene>
<dbReference type="InterPro" id="IPR053842">
    <property type="entry name" value="NikA-like"/>
</dbReference>
<comment type="caution">
    <text evidence="1">The sequence shown here is derived from an EMBL/GenBank/DDBJ whole genome shotgun (WGS) entry which is preliminary data.</text>
</comment>
<dbReference type="EMBL" id="JAAGNZ010000006">
    <property type="protein sequence ID" value="NEU70621.1"/>
    <property type="molecule type" value="Genomic_DNA"/>
</dbReference>
<sequence>MENKLYRGGRPELPEEERSDFKVTVRFNQQEYTLLKERKSTTKAKDLSAFIRDVCLQKPLLMKTQLDSYQDDALSLLIEMRADLLRIGVNINQSSKRINSTTDYHDLQRDVSSMAGNMSRIDEQLQQLMQILSGESQPVY</sequence>
<keyword evidence="2" id="KW-1185">Reference proteome</keyword>
<evidence type="ECO:0000313" key="2">
    <source>
        <dbReference type="Proteomes" id="UP000477386"/>
    </source>
</evidence>
<organism evidence="1 2">
    <name type="scientific">Spirosoma agri</name>
    <dbReference type="NCBI Taxonomy" id="1987381"/>
    <lineage>
        <taxon>Bacteria</taxon>
        <taxon>Pseudomonadati</taxon>
        <taxon>Bacteroidota</taxon>
        <taxon>Cytophagia</taxon>
        <taxon>Cytophagales</taxon>
        <taxon>Cytophagaceae</taxon>
        <taxon>Spirosoma</taxon>
    </lineage>
</organism>